<dbReference type="InterPro" id="IPR018060">
    <property type="entry name" value="HTH_AraC"/>
</dbReference>
<comment type="caution">
    <text evidence="9">The sequence shown here is derived from an EMBL/GenBank/DDBJ whole genome shotgun (WGS) entry which is preliminary data.</text>
</comment>
<dbReference type="PROSITE" id="PS01124">
    <property type="entry name" value="HTH_ARAC_FAMILY_2"/>
    <property type="match status" value="1"/>
</dbReference>
<evidence type="ECO:0000313" key="9">
    <source>
        <dbReference type="EMBL" id="MFC3034758.1"/>
    </source>
</evidence>
<dbReference type="RefSeq" id="WP_377128774.1">
    <property type="nucleotide sequence ID" value="NZ_JBHRSD010000047.1"/>
</dbReference>
<dbReference type="InterPro" id="IPR009057">
    <property type="entry name" value="Homeodomain-like_sf"/>
</dbReference>
<keyword evidence="2" id="KW-0808">Transferase</keyword>
<proteinExistence type="predicted"/>
<comment type="cofactor">
    <cofactor evidence="1">
        <name>Zn(2+)</name>
        <dbReference type="ChEBI" id="CHEBI:29105"/>
    </cofactor>
</comment>
<protein>
    <submittedName>
        <fullName evidence="9">DNA-3-methyladenine glycosylase 2 family protein</fullName>
    </submittedName>
</protein>
<dbReference type="SUPFAM" id="SSF48150">
    <property type="entry name" value="DNA-glycosylase"/>
    <property type="match status" value="1"/>
</dbReference>
<keyword evidence="3" id="KW-0227">DNA damage</keyword>
<dbReference type="InterPro" id="IPR051912">
    <property type="entry name" value="Alkylbase_DNA_Glycosylase/TA"/>
</dbReference>
<dbReference type="Pfam" id="PF02805">
    <property type="entry name" value="Ada_Zn_binding"/>
    <property type="match status" value="1"/>
</dbReference>
<keyword evidence="10" id="KW-1185">Reference proteome</keyword>
<dbReference type="InterPro" id="IPR010316">
    <property type="entry name" value="AlkA_N"/>
</dbReference>
<reference evidence="10" key="1">
    <citation type="journal article" date="2019" name="Int. J. Syst. Evol. Microbiol.">
        <title>The Global Catalogue of Microorganisms (GCM) 10K type strain sequencing project: providing services to taxonomists for standard genome sequencing and annotation.</title>
        <authorList>
            <consortium name="The Broad Institute Genomics Platform"/>
            <consortium name="The Broad Institute Genome Sequencing Center for Infectious Disease"/>
            <person name="Wu L."/>
            <person name="Ma J."/>
        </authorList>
    </citation>
    <scope>NUCLEOTIDE SEQUENCE [LARGE SCALE GENOMIC DNA]</scope>
    <source>
        <strain evidence="10">KCTC 42730</strain>
    </source>
</reference>
<accession>A0ABV7CQI1</accession>
<evidence type="ECO:0000256" key="4">
    <source>
        <dbReference type="ARBA" id="ARBA00023015"/>
    </source>
</evidence>
<dbReference type="InterPro" id="IPR037046">
    <property type="entry name" value="AlkA_N_sf"/>
</dbReference>
<dbReference type="PANTHER" id="PTHR43003:SF13">
    <property type="entry name" value="DNA-3-METHYLADENINE GLYCOSYLASE 2"/>
    <property type="match status" value="1"/>
</dbReference>
<sequence length="451" mass="50818">MYSKEQLQTARQSRDARFDGLFFVAVKTTKIYCRPICPAPMAKEQHVEYFSHAHQAAAAGYRPCLRCRPDSAPGSYAWQGTATTADRAKRLIDEGALSNGTTQQLAERLGISVRHLNKLFQQYFATSPKAYALYKQCDFAKQLLQQTPLSVTDIAFASGFSSLRRFNDAFLQLYRLNPTQCRGAQNATTKIKLFLPYRPPYNWDALRGFLTHRLITGLEWLDEQSYGRTFTIDGIKGYFTAQIDTERHGFVSEIHVDDVRVLHQVVANIRRVLDLDANCNLIEAHFQQQTAGAFALCEGLRLPGIWSTFEAGIRAVLGQQVSVKAARSYVQTLVDNLGEERDNKRWFVNAGDLAQHQLDFFSMPAKRKQALRLLSEFVAEHGDGTPEQWLAIKGIGPWTVNYAMMRGQSHPDIFLAGDLGVAKALAACPTVEESQFAPFRSYLTFQLWGQL</sequence>
<dbReference type="SUPFAM" id="SSF57884">
    <property type="entry name" value="Ada DNA repair protein, N-terminal domain (N-Ada 10)"/>
    <property type="match status" value="1"/>
</dbReference>
<dbReference type="InterPro" id="IPR004026">
    <property type="entry name" value="Ada_DNA_repair_Zn-bd"/>
</dbReference>
<dbReference type="InterPro" id="IPR011257">
    <property type="entry name" value="DNA_glycosylase"/>
</dbReference>
<keyword evidence="2" id="KW-0489">Methyltransferase</keyword>
<dbReference type="Gene3D" id="3.30.310.20">
    <property type="entry name" value="DNA-3-methyladenine glycosylase AlkA, N-terminal domain"/>
    <property type="match status" value="1"/>
</dbReference>
<organism evidence="9 10">
    <name type="scientific">Pseudoalteromonas fenneropenaei</name>
    <dbReference type="NCBI Taxonomy" id="1737459"/>
    <lineage>
        <taxon>Bacteria</taxon>
        <taxon>Pseudomonadati</taxon>
        <taxon>Pseudomonadota</taxon>
        <taxon>Gammaproteobacteria</taxon>
        <taxon>Alteromonadales</taxon>
        <taxon>Pseudoalteromonadaceae</taxon>
        <taxon>Pseudoalteromonas</taxon>
    </lineage>
</organism>
<dbReference type="SMART" id="SM00342">
    <property type="entry name" value="HTH_ARAC"/>
    <property type="match status" value="1"/>
</dbReference>
<dbReference type="Gene3D" id="1.10.340.30">
    <property type="entry name" value="Hypothetical protein, domain 2"/>
    <property type="match status" value="1"/>
</dbReference>
<dbReference type="SUPFAM" id="SSF55945">
    <property type="entry name" value="TATA-box binding protein-like"/>
    <property type="match status" value="1"/>
</dbReference>
<evidence type="ECO:0000256" key="5">
    <source>
        <dbReference type="ARBA" id="ARBA00023159"/>
    </source>
</evidence>
<dbReference type="SMART" id="SM01009">
    <property type="entry name" value="AlkA_N"/>
    <property type="match status" value="1"/>
</dbReference>
<dbReference type="Gene3D" id="1.10.10.60">
    <property type="entry name" value="Homeodomain-like"/>
    <property type="match status" value="1"/>
</dbReference>
<dbReference type="InterPro" id="IPR035451">
    <property type="entry name" value="Ada-like_dom_sf"/>
</dbReference>
<keyword evidence="4" id="KW-0805">Transcription regulation</keyword>
<dbReference type="Pfam" id="PF12833">
    <property type="entry name" value="HTH_18"/>
    <property type="match status" value="1"/>
</dbReference>
<evidence type="ECO:0000256" key="1">
    <source>
        <dbReference type="ARBA" id="ARBA00001947"/>
    </source>
</evidence>
<evidence type="ECO:0000256" key="3">
    <source>
        <dbReference type="ARBA" id="ARBA00022763"/>
    </source>
</evidence>
<dbReference type="SUPFAM" id="SSF46689">
    <property type="entry name" value="Homeodomain-like"/>
    <property type="match status" value="2"/>
</dbReference>
<keyword evidence="5" id="KW-0010">Activator</keyword>
<evidence type="ECO:0000313" key="10">
    <source>
        <dbReference type="Proteomes" id="UP001595453"/>
    </source>
</evidence>
<evidence type="ECO:0000256" key="7">
    <source>
        <dbReference type="ARBA" id="ARBA00023204"/>
    </source>
</evidence>
<dbReference type="PANTHER" id="PTHR43003">
    <property type="entry name" value="DNA-3-METHYLADENINE GLYCOSYLASE"/>
    <property type="match status" value="1"/>
</dbReference>
<dbReference type="EMBL" id="JBHRSD010000047">
    <property type="protein sequence ID" value="MFC3034758.1"/>
    <property type="molecule type" value="Genomic_DNA"/>
</dbReference>
<feature type="domain" description="HTH araC/xylS-type" evidence="8">
    <location>
        <begin position="86"/>
        <end position="184"/>
    </location>
</feature>
<name>A0ABV7CQI1_9GAMM</name>
<gene>
    <name evidence="9" type="ORF">ACFOEE_19820</name>
</gene>
<keyword evidence="6" id="KW-0804">Transcription</keyword>
<dbReference type="Proteomes" id="UP001595453">
    <property type="component" value="Unassembled WGS sequence"/>
</dbReference>
<keyword evidence="7" id="KW-0234">DNA repair</keyword>
<dbReference type="Gene3D" id="3.40.10.10">
    <property type="entry name" value="DNA Methylphosphotriester Repair Domain"/>
    <property type="match status" value="1"/>
</dbReference>
<evidence type="ECO:0000256" key="6">
    <source>
        <dbReference type="ARBA" id="ARBA00023163"/>
    </source>
</evidence>
<dbReference type="Pfam" id="PF06029">
    <property type="entry name" value="AlkA_N"/>
    <property type="match status" value="1"/>
</dbReference>
<evidence type="ECO:0000256" key="2">
    <source>
        <dbReference type="ARBA" id="ARBA00022603"/>
    </source>
</evidence>
<evidence type="ECO:0000259" key="8">
    <source>
        <dbReference type="PROSITE" id="PS01124"/>
    </source>
</evidence>